<protein>
    <submittedName>
        <fullName evidence="2">Uncharacterized protein</fullName>
    </submittedName>
</protein>
<organism evidence="2 4">
    <name type="scientific">Photobacterium damsela subsp. piscicida</name>
    <name type="common">Pasteurella piscicida</name>
    <dbReference type="NCBI Taxonomy" id="38294"/>
    <lineage>
        <taxon>Bacteria</taxon>
        <taxon>Pseudomonadati</taxon>
        <taxon>Pseudomonadota</taxon>
        <taxon>Gammaproteobacteria</taxon>
        <taxon>Vibrionales</taxon>
        <taxon>Vibrionaceae</taxon>
        <taxon>Photobacterium</taxon>
    </lineage>
</organism>
<gene>
    <name evidence="2" type="ORF">IC627_04795</name>
    <name evidence="1" type="ORF">PDPUS_1_02300</name>
</gene>
<reference evidence="1" key="1">
    <citation type="journal article" date="2017" name="Genome Announc.">
        <title>Whole-Genome Sequence of Photobacterium damselae subsp. piscicida Strain 91-197, Isolated from Hybrid Striped Bass (Morone sp.) in the United States.</title>
        <authorList>
            <person name="Teru Y."/>
            <person name="Hikima J."/>
            <person name="Kono T."/>
            <person name="Sakai M."/>
            <person name="Takano T."/>
            <person name="Hawke J.P."/>
            <person name="Takeyama H."/>
            <person name="Aoki T."/>
        </authorList>
    </citation>
    <scope>NUCLEOTIDE SEQUENCE</scope>
    <source>
        <strain evidence="1">91-197</strain>
    </source>
</reference>
<name>A0A1V1V4F3_PHODP</name>
<dbReference type="Proteomes" id="UP000516656">
    <property type="component" value="Chromosome 1"/>
</dbReference>
<evidence type="ECO:0000313" key="3">
    <source>
        <dbReference type="Proteomes" id="UP000218676"/>
    </source>
</evidence>
<proteinExistence type="predicted"/>
<dbReference type="EMBL" id="AP018045">
    <property type="protein sequence ID" value="BAX53674.1"/>
    <property type="molecule type" value="Genomic_DNA"/>
</dbReference>
<dbReference type="RefSeq" id="WP_086957073.1">
    <property type="nucleotide sequence ID" value="NZ_AP018045.1"/>
</dbReference>
<dbReference type="EMBL" id="CP061854">
    <property type="protein sequence ID" value="QOD57298.1"/>
    <property type="molecule type" value="Genomic_DNA"/>
</dbReference>
<reference evidence="2 4" key="3">
    <citation type="submission" date="2020-09" db="EMBL/GenBank/DDBJ databases">
        <title>Complete, closed and curated genome sequences of Photobacterium damselae subsp. piscicida isolates from Australia indicate localised evolution and additional plasmid-borne pathogenicity mechanisms.</title>
        <authorList>
            <person name="Baseggio L."/>
            <person name="Silayeva O."/>
            <person name="Buller N."/>
            <person name="Landos M."/>
            <person name="Engelstaedter J."/>
            <person name="Barnes A.C."/>
        </authorList>
    </citation>
    <scope>NUCLEOTIDE SEQUENCE [LARGE SCALE GENOMIC DNA]</scope>
    <source>
        <strain evidence="2 4">AS-16-0540-1</strain>
    </source>
</reference>
<dbReference type="AlphaFoldDB" id="A0A1V1V4F3"/>
<reference evidence="3" key="2">
    <citation type="submission" date="2017-05" db="EMBL/GenBank/DDBJ databases">
        <title>Whole genome sequence of fish pathogenic bacteria, Photobacterium damselae subsp. piscicida, strain 91-197, isolated from hybrid striped bass (Morone sp.) in USA.</title>
        <authorList>
            <person name="Teru Y."/>
            <person name="Hikima J."/>
            <person name="Kono T."/>
            <person name="Sakai M."/>
            <person name="Takano T."/>
            <person name="Hawke J.P."/>
            <person name="Takeyama H."/>
            <person name="Aoki T."/>
        </authorList>
    </citation>
    <scope>NUCLEOTIDE SEQUENCE [LARGE SCALE GENOMIC DNA]</scope>
    <source>
        <strain evidence="3">91-197</strain>
    </source>
</reference>
<evidence type="ECO:0000313" key="4">
    <source>
        <dbReference type="Proteomes" id="UP000516656"/>
    </source>
</evidence>
<accession>A0A1V1V4F3</accession>
<dbReference type="Proteomes" id="UP000218676">
    <property type="component" value="Chromosome 1"/>
</dbReference>
<sequence>MGKTLPTASELKESYESFANFTFELLSEIGNKKKNLVFAAVNSQVSLELFLKYLFTATGRVDEIRKTKKGELIDDYREFNEILNRFFSSKTWSFGNKKELVELMQTRNSIVHRGQKSEWDPELAKIIVKTHFFMFMHATAWSTLGEVLLFDNYYPHKISNIDVWRKGVESFCDDLAEIYDCDVLHCTACHARSVISGELFVLEYGQYDEYIVCLCCLSSINIEHEARLIECYECCDTSYLIDAFNVQKGQRYIGKCSECETDTYVRKCAGCEEFYHPSEAEVSVDGRFYCSKSCQRIYECVDA</sequence>
<evidence type="ECO:0000313" key="2">
    <source>
        <dbReference type="EMBL" id="QOD57298.1"/>
    </source>
</evidence>
<evidence type="ECO:0000313" key="1">
    <source>
        <dbReference type="EMBL" id="BAX53674.1"/>
    </source>
</evidence>